<evidence type="ECO:0000313" key="3">
    <source>
        <dbReference type="Proteomes" id="UP000660339"/>
    </source>
</evidence>
<dbReference type="InterPro" id="IPR013783">
    <property type="entry name" value="Ig-like_fold"/>
</dbReference>
<reference evidence="2" key="1">
    <citation type="submission" date="2021-01" db="EMBL/GenBank/DDBJ databases">
        <title>Whole genome shotgun sequence of Catellatospora methionotrophica NBRC 14553.</title>
        <authorList>
            <person name="Komaki H."/>
            <person name="Tamura T."/>
        </authorList>
    </citation>
    <scope>NUCLEOTIDE SEQUENCE</scope>
    <source>
        <strain evidence="2">NBRC 14553</strain>
    </source>
</reference>
<feature type="signal peptide" evidence="1">
    <location>
        <begin position="1"/>
        <end position="36"/>
    </location>
</feature>
<feature type="chain" id="PRO_5035188589" description="Ig-like domain repeat protein" evidence="1">
    <location>
        <begin position="37"/>
        <end position="490"/>
    </location>
</feature>
<dbReference type="Gene3D" id="2.60.40.10">
    <property type="entry name" value="Immunoglobulins"/>
    <property type="match status" value="3"/>
</dbReference>
<keyword evidence="3" id="KW-1185">Reference proteome</keyword>
<protein>
    <recommendedName>
        <fullName evidence="4">Ig-like domain repeat protein</fullName>
    </recommendedName>
</protein>
<accession>A0A8J3PEE8</accession>
<comment type="caution">
    <text evidence="2">The sequence shown here is derived from an EMBL/GenBank/DDBJ whole genome shotgun (WGS) entry which is preliminary data.</text>
</comment>
<dbReference type="Proteomes" id="UP000660339">
    <property type="component" value="Unassembled WGS sequence"/>
</dbReference>
<evidence type="ECO:0000313" key="2">
    <source>
        <dbReference type="EMBL" id="GIG12086.1"/>
    </source>
</evidence>
<organism evidence="2 3">
    <name type="scientific">Catellatospora methionotrophica</name>
    <dbReference type="NCBI Taxonomy" id="121620"/>
    <lineage>
        <taxon>Bacteria</taxon>
        <taxon>Bacillati</taxon>
        <taxon>Actinomycetota</taxon>
        <taxon>Actinomycetes</taxon>
        <taxon>Micromonosporales</taxon>
        <taxon>Micromonosporaceae</taxon>
        <taxon>Catellatospora</taxon>
    </lineage>
</organism>
<gene>
    <name evidence="2" type="ORF">Cme02nite_04180</name>
</gene>
<sequence>MRTARPNSKLRSAAHGALLSLALLAAVGSAGSAASAAPVSLRQAAMQELSTEASDDVTIGGAVSDTASLSDLDPVTETGTITFSLYGPNDATCSGTPVFVSAVATAGEGDFGSGDYTPETAGVYQWIASYTGDLSGETVSTTCDDEDESVEVLRATPALSTVASGNVPLGGEVFDTATIADGYQPTGTVTFNLYGPGDEVCEAAPVTTSTVDVDGNGDYQSAVFEPTAVGGYRWRADYSGDANNAPVGTACNDEDEDFDVLTAPDLTTLASADVDLGGAVSDTATLSGSDDATGSIVFELYGPNDDQCTGEPVFTSDPVTVDGDGTYDSGDFTPTAAGTYHWIASYGGDDDNAGVTTACADPGETVVVRGDAATPTLATNASRDTYVGKRIFDTATLAGGVDPTGTITFTLYGPDDATCSRTPVATSVVQVDGNGDYVSASHRPHQPGTYQWVASYSGDDGNEAVATSCGDPAEQVVVSRKYPYGPGPRP</sequence>
<keyword evidence="1" id="KW-0732">Signal</keyword>
<evidence type="ECO:0008006" key="4">
    <source>
        <dbReference type="Google" id="ProtNLM"/>
    </source>
</evidence>
<evidence type="ECO:0000256" key="1">
    <source>
        <dbReference type="SAM" id="SignalP"/>
    </source>
</evidence>
<proteinExistence type="predicted"/>
<dbReference type="EMBL" id="BONJ01000001">
    <property type="protein sequence ID" value="GIG12086.1"/>
    <property type="molecule type" value="Genomic_DNA"/>
</dbReference>
<dbReference type="GO" id="GO:0005975">
    <property type="term" value="P:carbohydrate metabolic process"/>
    <property type="evidence" value="ECO:0007669"/>
    <property type="project" value="UniProtKB-ARBA"/>
</dbReference>
<dbReference type="AlphaFoldDB" id="A0A8J3PEE8"/>
<dbReference type="RefSeq" id="WP_166380358.1">
    <property type="nucleotide sequence ID" value="NZ_BAAATT010000011.1"/>
</dbReference>
<name>A0A8J3PEE8_9ACTN</name>